<evidence type="ECO:0000313" key="1">
    <source>
        <dbReference type="EMBL" id="UBF21659.1"/>
    </source>
</evidence>
<accession>A0AAE8XX20</accession>
<reference evidence="1 2" key="1">
    <citation type="submission" date="2021-05" db="EMBL/GenBank/DDBJ databases">
        <title>Diversity, taxonomy and evolution of archaeal viruses of the class Caudoviricetes.</title>
        <authorList>
            <person name="Liu Y."/>
            <person name="Demina T.A."/>
            <person name="Roux S."/>
            <person name="Aiewsakun P."/>
            <person name="Kazlauskas D."/>
            <person name="Simmonds P."/>
            <person name="Prangishvili D."/>
            <person name="Oksanen H.M."/>
            <person name="Krupovic M."/>
        </authorList>
    </citation>
    <scope>NUCLEOTIDE SEQUENCE [LARGE SCALE GENOMIC DNA]</scope>
    <source>
        <strain evidence="1">HJTV-2/27</strain>
    </source>
</reference>
<dbReference type="EMBL" id="MZ334513">
    <property type="protein sequence ID" value="UBF21659.1"/>
    <property type="molecule type" value="Genomic_DNA"/>
</dbReference>
<proteinExistence type="predicted"/>
<keyword evidence="2" id="KW-1185">Reference proteome</keyword>
<dbReference type="Proteomes" id="UP000827376">
    <property type="component" value="Segment"/>
</dbReference>
<name>A0AAE8XX20_9CAUD</name>
<gene>
    <name evidence="1" type="ORF">HJTV-2_gp39</name>
</gene>
<protein>
    <submittedName>
        <fullName evidence="1">Uncharacterized protein</fullName>
    </submittedName>
</protein>
<evidence type="ECO:0000313" key="2">
    <source>
        <dbReference type="Proteomes" id="UP000827376"/>
    </source>
</evidence>
<organism evidence="1 2">
    <name type="scientific">Haloarcula virus HJTV-2</name>
    <dbReference type="NCBI Taxonomy" id="2877986"/>
    <lineage>
        <taxon>Viruses</taxon>
        <taxon>Duplodnaviria</taxon>
        <taxon>Heunggongvirae</taxon>
        <taxon>Uroviricota</taxon>
        <taxon>Caudoviricetes</taxon>
        <taxon>Thumleimavirales</taxon>
        <taxon>Hafunaviridae</taxon>
        <taxon>Haloferacalesvirus</taxon>
        <taxon>Haloferacalesvirus thailandense</taxon>
        <taxon>Haloferacalesvirus HJTV2</taxon>
    </lineage>
</organism>
<sequence>MEPLKPSPEECESICEQAFLVAREELDEEDVTIEFLDYSEEEENDYGQTLYPFTVRYDIDANPSPAPSEGFDTGTIGNGLYVEATSGRTDEMDVATFVVLDMNPEDEGDRFEFGDN</sequence>